<feature type="domain" description="Phage shock protein PspC N-terminal" evidence="2">
    <location>
        <begin position="42"/>
        <end position="95"/>
    </location>
</feature>
<evidence type="ECO:0000313" key="3">
    <source>
        <dbReference type="EMBL" id="ANP28256.1"/>
    </source>
</evidence>
<feature type="transmembrane region" description="Helical" evidence="1">
    <location>
        <begin position="133"/>
        <end position="153"/>
    </location>
</feature>
<reference evidence="3 4" key="1">
    <citation type="submission" date="2015-06" db="EMBL/GenBank/DDBJ databases">
        <title>Investigation of pathophysiology for high-risk pregnancy and development of treatment modality based on it.</title>
        <authorList>
            <person name="Kim B.-C."/>
            <person name="Lim S."/>
        </authorList>
    </citation>
    <scope>NUCLEOTIDE SEQUENCE [LARGE SCALE GENOMIC DNA]</scope>
    <source>
        <strain evidence="3 4">AD1-86</strain>
    </source>
</reference>
<evidence type="ECO:0000313" key="4">
    <source>
        <dbReference type="Proteomes" id="UP000092596"/>
    </source>
</evidence>
<evidence type="ECO:0000259" key="2">
    <source>
        <dbReference type="Pfam" id="PF04024"/>
    </source>
</evidence>
<dbReference type="RefSeq" id="WP_065248276.1">
    <property type="nucleotide sequence ID" value="NZ_CP012117.1"/>
</dbReference>
<organism evidence="3 4">
    <name type="scientific">Dermabacter vaginalis</name>
    <dbReference type="NCBI Taxonomy" id="1630135"/>
    <lineage>
        <taxon>Bacteria</taxon>
        <taxon>Bacillati</taxon>
        <taxon>Actinomycetota</taxon>
        <taxon>Actinomycetes</taxon>
        <taxon>Micrococcales</taxon>
        <taxon>Dermabacteraceae</taxon>
        <taxon>Dermabacter</taxon>
    </lineage>
</organism>
<dbReference type="EMBL" id="CP012117">
    <property type="protein sequence ID" value="ANP28256.1"/>
    <property type="molecule type" value="Genomic_DNA"/>
</dbReference>
<keyword evidence="1" id="KW-0812">Transmembrane</keyword>
<dbReference type="Proteomes" id="UP000092596">
    <property type="component" value="Chromosome"/>
</dbReference>
<keyword evidence="1" id="KW-1133">Transmembrane helix</keyword>
<dbReference type="STRING" id="1630135.DAD186_17060"/>
<dbReference type="Pfam" id="PF04024">
    <property type="entry name" value="PspC"/>
    <property type="match status" value="1"/>
</dbReference>
<feature type="transmembrane region" description="Helical" evidence="1">
    <location>
        <begin position="314"/>
        <end position="334"/>
    </location>
</feature>
<feature type="transmembrane region" description="Helical" evidence="1">
    <location>
        <begin position="159"/>
        <end position="180"/>
    </location>
</feature>
<dbReference type="AlphaFoldDB" id="A0A1B0ZJY0"/>
<feature type="transmembrane region" description="Helical" evidence="1">
    <location>
        <begin position="246"/>
        <end position="266"/>
    </location>
</feature>
<proteinExistence type="predicted"/>
<sequence>MTSPSAHREPPREAERPDRTIKALATAQAASDATTFALRYGLARRPGEGLAAGVCTALAHAYGLPVRLVRVWTLALVLLGPGLFVYLVFYLALPRPERTRARGGADIRTNVEEARYDTPARAIIRRRPQPGDLIVALLALPALALGVAIGWAYVAYAPIVLAFLVPISLVLGVIVVWGGWRASRARTTYLFMRLAEQAGIIDQRQALRTLARLRREAPGAWGVEGDLFGPGAHGAHAAPRLRGRTVLWLFAAFIFLGVAVFSLVSYLPGLFPALNPNGPLEVIPRIGVGAAAIALASGTVLIIAGARGKRSRQILAFGLASLFVFSVSVAWVRLTDSRGNTPIYMSVDEFQPGSYLECTPGGIREWSRPVVIDLSELGEPPTDEEARGTWAVANGEPDPLLVDLSLTIMCNRPVGNIEVILPEEDWRVNSTLASTLGTTTNSEAKGYSRWDPSHVTIQIDGRTIFGDVTYVREGADR</sequence>
<evidence type="ECO:0000256" key="1">
    <source>
        <dbReference type="SAM" id="Phobius"/>
    </source>
</evidence>
<keyword evidence="1" id="KW-0472">Membrane</keyword>
<accession>A0A1B0ZJY0</accession>
<name>A0A1B0ZJY0_9MICO</name>
<feature type="transmembrane region" description="Helical" evidence="1">
    <location>
        <begin position="71"/>
        <end position="93"/>
    </location>
</feature>
<protein>
    <recommendedName>
        <fullName evidence="2">Phage shock protein PspC N-terminal domain-containing protein</fullName>
    </recommendedName>
</protein>
<dbReference type="KEGG" id="dva:DAD186_17060"/>
<gene>
    <name evidence="3" type="ORF">DAD186_17060</name>
</gene>
<feature type="transmembrane region" description="Helical" evidence="1">
    <location>
        <begin position="286"/>
        <end position="307"/>
    </location>
</feature>
<dbReference type="InterPro" id="IPR007168">
    <property type="entry name" value="Phageshock_PspC_N"/>
</dbReference>